<evidence type="ECO:0000313" key="3">
    <source>
        <dbReference type="Proteomes" id="UP001596114"/>
    </source>
</evidence>
<dbReference type="Proteomes" id="UP001596114">
    <property type="component" value="Unassembled WGS sequence"/>
</dbReference>
<reference evidence="3" key="1">
    <citation type="journal article" date="2019" name="Int. J. Syst. Evol. Microbiol.">
        <title>The Global Catalogue of Microorganisms (GCM) 10K type strain sequencing project: providing services to taxonomists for standard genome sequencing and annotation.</title>
        <authorList>
            <consortium name="The Broad Institute Genomics Platform"/>
            <consortium name="The Broad Institute Genome Sequencing Center for Infectious Disease"/>
            <person name="Wu L."/>
            <person name="Ma J."/>
        </authorList>
    </citation>
    <scope>NUCLEOTIDE SEQUENCE [LARGE SCALE GENOMIC DNA]</scope>
    <source>
        <strain evidence="3">CGMCC 1.16619</strain>
    </source>
</reference>
<dbReference type="CDD" id="cd02440">
    <property type="entry name" value="AdoMet_MTases"/>
    <property type="match status" value="1"/>
</dbReference>
<organism evidence="2 3">
    <name type="scientific">Rhodanobacter ginsengisoli</name>
    <dbReference type="NCBI Taxonomy" id="418646"/>
    <lineage>
        <taxon>Bacteria</taxon>
        <taxon>Pseudomonadati</taxon>
        <taxon>Pseudomonadota</taxon>
        <taxon>Gammaproteobacteria</taxon>
        <taxon>Lysobacterales</taxon>
        <taxon>Rhodanobacteraceae</taxon>
        <taxon>Rhodanobacter</taxon>
    </lineage>
</organism>
<dbReference type="EMBL" id="JBHSNF010000002">
    <property type="protein sequence ID" value="MFC5526289.1"/>
    <property type="molecule type" value="Genomic_DNA"/>
</dbReference>
<dbReference type="GO" id="GO:0032259">
    <property type="term" value="P:methylation"/>
    <property type="evidence" value="ECO:0007669"/>
    <property type="project" value="UniProtKB-KW"/>
</dbReference>
<sequence>MHQRDDDIYASAPMRRLLDAQTRVLAPELQRCFGTHALLLGASADDSPPALPMLGCWTRLHIDNGRYRGDLQASADEPLPFIDDAFELILSRHALEVAPHASALFAEAVRVLVPGGVLVLCGVHPLSGWSPWFWWHARGKSQALQMPLQLRRNLQQAGLEIERVRRVGSFWPGLAMTGEASSRALGGGYVLIARKRRRMATPLRIKSVPVRVPANGRLSPGTRRSSAL</sequence>
<feature type="domain" description="Methyltransferase type 11" evidence="1">
    <location>
        <begin position="71"/>
        <end position="120"/>
    </location>
</feature>
<dbReference type="SUPFAM" id="SSF53335">
    <property type="entry name" value="S-adenosyl-L-methionine-dependent methyltransferases"/>
    <property type="match status" value="1"/>
</dbReference>
<keyword evidence="3" id="KW-1185">Reference proteome</keyword>
<dbReference type="InterPro" id="IPR013216">
    <property type="entry name" value="Methyltransf_11"/>
</dbReference>
<evidence type="ECO:0000313" key="2">
    <source>
        <dbReference type="EMBL" id="MFC5526289.1"/>
    </source>
</evidence>
<proteinExistence type="predicted"/>
<comment type="caution">
    <text evidence="2">The sequence shown here is derived from an EMBL/GenBank/DDBJ whole genome shotgun (WGS) entry which is preliminary data.</text>
</comment>
<protein>
    <submittedName>
        <fullName evidence="2">Methyltransferase domain-containing protein</fullName>
    </submittedName>
</protein>
<name>A0ABW0QMU0_9GAMM</name>
<dbReference type="RefSeq" id="WP_377319831.1">
    <property type="nucleotide sequence ID" value="NZ_JBHSNF010000002.1"/>
</dbReference>
<dbReference type="Gene3D" id="3.40.50.150">
    <property type="entry name" value="Vaccinia Virus protein VP39"/>
    <property type="match status" value="1"/>
</dbReference>
<keyword evidence="2" id="KW-0489">Methyltransferase</keyword>
<dbReference type="GO" id="GO:0008168">
    <property type="term" value="F:methyltransferase activity"/>
    <property type="evidence" value="ECO:0007669"/>
    <property type="project" value="UniProtKB-KW"/>
</dbReference>
<keyword evidence="2" id="KW-0808">Transferase</keyword>
<dbReference type="InterPro" id="IPR029063">
    <property type="entry name" value="SAM-dependent_MTases_sf"/>
</dbReference>
<accession>A0ABW0QMU0</accession>
<evidence type="ECO:0000259" key="1">
    <source>
        <dbReference type="Pfam" id="PF08241"/>
    </source>
</evidence>
<gene>
    <name evidence="2" type="ORF">ACFPPA_11115</name>
</gene>
<dbReference type="Pfam" id="PF08241">
    <property type="entry name" value="Methyltransf_11"/>
    <property type="match status" value="1"/>
</dbReference>